<evidence type="ECO:0000313" key="5">
    <source>
        <dbReference type="Proteomes" id="UP000094819"/>
    </source>
</evidence>
<dbReference type="PROSITE" id="PS50102">
    <property type="entry name" value="RRM"/>
    <property type="match status" value="1"/>
</dbReference>
<comment type="caution">
    <text evidence="4">The sequence shown here is derived from an EMBL/GenBank/DDBJ whole genome shotgun (WGS) entry which is preliminary data.</text>
</comment>
<feature type="domain" description="RRM" evidence="3">
    <location>
        <begin position="255"/>
        <end position="346"/>
    </location>
</feature>
<feature type="region of interest" description="Disordered" evidence="2">
    <location>
        <begin position="185"/>
        <end position="227"/>
    </location>
</feature>
<reference evidence="4 5" key="1">
    <citation type="submission" date="2016-06" db="EMBL/GenBank/DDBJ databases">
        <title>Evolution of pathogenesis and genome organization in the Tremellales.</title>
        <authorList>
            <person name="Cuomo C."/>
            <person name="Litvintseva A."/>
            <person name="Heitman J."/>
            <person name="Chen Y."/>
            <person name="Sun S."/>
            <person name="Springer D."/>
            <person name="Dromer F."/>
            <person name="Young S."/>
            <person name="Zeng Q."/>
            <person name="Chapman S."/>
            <person name="Gujja S."/>
            <person name="Saif S."/>
            <person name="Birren B."/>
        </authorList>
    </citation>
    <scope>NUCLEOTIDE SEQUENCE [LARGE SCALE GENOMIC DNA]</scope>
    <source>
        <strain evidence="4 5">CBS 7118</strain>
    </source>
</reference>
<dbReference type="InterPro" id="IPR000504">
    <property type="entry name" value="RRM_dom"/>
</dbReference>
<dbReference type="GeneID" id="30192583"/>
<dbReference type="EMBL" id="AWGH01000008">
    <property type="protein sequence ID" value="ODN99526.1"/>
    <property type="molecule type" value="Genomic_DNA"/>
</dbReference>
<evidence type="ECO:0000256" key="2">
    <source>
        <dbReference type="SAM" id="MobiDB-lite"/>
    </source>
</evidence>
<protein>
    <recommendedName>
        <fullName evidence="3">RRM domain-containing protein</fullName>
    </recommendedName>
</protein>
<name>A0A1E3JHE1_9TREE</name>
<dbReference type="AlphaFoldDB" id="A0A1E3JHE1"/>
<dbReference type="OrthoDB" id="2573153at2759"/>
<evidence type="ECO:0000313" key="4">
    <source>
        <dbReference type="EMBL" id="ODN99526.1"/>
    </source>
</evidence>
<dbReference type="Gene3D" id="3.30.70.330">
    <property type="match status" value="1"/>
</dbReference>
<keyword evidence="5" id="KW-1185">Reference proteome</keyword>
<gene>
    <name evidence="4" type="ORF">L198_03370</name>
</gene>
<sequence>MPEREYALARVSICRPRLIPAGTTTKDIEWESSDAHCTLSATPWPDGSLLHFDIKASSTPLVCCNFLPLVALPSRAVRRITFMETQAAFRYDRPAGSPQPPGTIVFNQPADLTALLEGLEPFFLISSSIKPVIPSVQAVQPGTLAPDSAPTSPYMIKKEPVSEPEESALDYHSWIKREPVLEWEESTPQSYSRVKREPEAKCKSKELDEEEVSSNVTKENLSPPISPNDAQSDYVPPSHSAVLPQAGSFEADERRELFIGGLNKEHTTAEILQVSLEQYGVVEESVLPDTSEGCQGGLAFVTFSTAESARKVILEHFVVDGVRLTVEYIIPYKVKGKTKKLRFSDFDWEMPTSTFVDYSETDQPGRKVRVEVPKEYKKRKASSYWLSIIMQTLPRTR</sequence>
<evidence type="ECO:0000259" key="3">
    <source>
        <dbReference type="PROSITE" id="PS50102"/>
    </source>
</evidence>
<organism evidence="4 5">
    <name type="scientific">Cryptococcus wingfieldii CBS 7118</name>
    <dbReference type="NCBI Taxonomy" id="1295528"/>
    <lineage>
        <taxon>Eukaryota</taxon>
        <taxon>Fungi</taxon>
        <taxon>Dikarya</taxon>
        <taxon>Basidiomycota</taxon>
        <taxon>Agaricomycotina</taxon>
        <taxon>Tremellomycetes</taxon>
        <taxon>Tremellales</taxon>
        <taxon>Cryptococcaceae</taxon>
        <taxon>Cryptococcus</taxon>
    </lineage>
</organism>
<dbReference type="CDD" id="cd00590">
    <property type="entry name" value="RRM_SF"/>
    <property type="match status" value="1"/>
</dbReference>
<dbReference type="RefSeq" id="XP_019032603.1">
    <property type="nucleotide sequence ID" value="XM_019175500.1"/>
</dbReference>
<dbReference type="SMART" id="SM00360">
    <property type="entry name" value="RRM"/>
    <property type="match status" value="1"/>
</dbReference>
<accession>A0A1E3JHE1</accession>
<keyword evidence="1" id="KW-0694">RNA-binding</keyword>
<dbReference type="InterPro" id="IPR012677">
    <property type="entry name" value="Nucleotide-bd_a/b_plait_sf"/>
</dbReference>
<proteinExistence type="predicted"/>
<dbReference type="Pfam" id="PF00076">
    <property type="entry name" value="RRM_1"/>
    <property type="match status" value="1"/>
</dbReference>
<evidence type="ECO:0000256" key="1">
    <source>
        <dbReference type="PROSITE-ProRule" id="PRU00176"/>
    </source>
</evidence>
<dbReference type="SUPFAM" id="SSF54928">
    <property type="entry name" value="RNA-binding domain, RBD"/>
    <property type="match status" value="1"/>
</dbReference>
<feature type="compositionally biased region" description="Basic and acidic residues" evidence="2">
    <location>
        <begin position="194"/>
        <end position="206"/>
    </location>
</feature>
<dbReference type="InterPro" id="IPR035979">
    <property type="entry name" value="RBD_domain_sf"/>
</dbReference>
<dbReference type="Proteomes" id="UP000094819">
    <property type="component" value="Unassembled WGS sequence"/>
</dbReference>
<dbReference type="GO" id="GO:0003723">
    <property type="term" value="F:RNA binding"/>
    <property type="evidence" value="ECO:0007669"/>
    <property type="project" value="UniProtKB-UniRule"/>
</dbReference>